<dbReference type="InterPro" id="IPR037523">
    <property type="entry name" value="VOC_core"/>
</dbReference>
<dbReference type="SUPFAM" id="SSF54593">
    <property type="entry name" value="Glyoxalase/Bleomycin resistance protein/Dihydroxybiphenyl dioxygenase"/>
    <property type="match status" value="1"/>
</dbReference>
<evidence type="ECO:0000313" key="2">
    <source>
        <dbReference type="EMBL" id="KKL21073.1"/>
    </source>
</evidence>
<dbReference type="Gene3D" id="3.10.180.10">
    <property type="entry name" value="2,3-Dihydroxybiphenyl 1,2-Dioxygenase, domain 1"/>
    <property type="match status" value="1"/>
</dbReference>
<protein>
    <recommendedName>
        <fullName evidence="1">VOC domain-containing protein</fullName>
    </recommendedName>
</protein>
<sequence>MRFAHTNIVSTDWKKLVEFYIEVFECQIVPPIRNQSGEFLDKGTGLRNARLEGAHLKLPGYDTNFPTLEIYQYQTIEEQVPIAPNKRGFGHIAFEVESVENILEKVLINGGQKCGEITEKEIEGAGIITFTYVRDPEGNLIELQNWR</sequence>
<name>A0A0F9EAJ1_9ZZZZ</name>
<gene>
    <name evidence="2" type="ORF">LCGC14_2449110</name>
</gene>
<dbReference type="InterPro" id="IPR004360">
    <property type="entry name" value="Glyas_Fos-R_dOase_dom"/>
</dbReference>
<dbReference type="Pfam" id="PF00903">
    <property type="entry name" value="Glyoxalase"/>
    <property type="match status" value="1"/>
</dbReference>
<feature type="domain" description="VOC" evidence="1">
    <location>
        <begin position="2"/>
        <end position="146"/>
    </location>
</feature>
<dbReference type="AlphaFoldDB" id="A0A0F9EAJ1"/>
<dbReference type="InterPro" id="IPR029068">
    <property type="entry name" value="Glyas_Bleomycin-R_OHBP_Dase"/>
</dbReference>
<accession>A0A0F9EAJ1</accession>
<proteinExistence type="predicted"/>
<evidence type="ECO:0000259" key="1">
    <source>
        <dbReference type="PROSITE" id="PS51819"/>
    </source>
</evidence>
<organism evidence="2">
    <name type="scientific">marine sediment metagenome</name>
    <dbReference type="NCBI Taxonomy" id="412755"/>
    <lineage>
        <taxon>unclassified sequences</taxon>
        <taxon>metagenomes</taxon>
        <taxon>ecological metagenomes</taxon>
    </lineage>
</organism>
<reference evidence="2" key="1">
    <citation type="journal article" date="2015" name="Nature">
        <title>Complex archaea that bridge the gap between prokaryotes and eukaryotes.</title>
        <authorList>
            <person name="Spang A."/>
            <person name="Saw J.H."/>
            <person name="Jorgensen S.L."/>
            <person name="Zaremba-Niedzwiedzka K."/>
            <person name="Martijn J."/>
            <person name="Lind A.E."/>
            <person name="van Eijk R."/>
            <person name="Schleper C."/>
            <person name="Guy L."/>
            <person name="Ettema T.J."/>
        </authorList>
    </citation>
    <scope>NUCLEOTIDE SEQUENCE</scope>
</reference>
<dbReference type="PROSITE" id="PS51819">
    <property type="entry name" value="VOC"/>
    <property type="match status" value="1"/>
</dbReference>
<comment type="caution">
    <text evidence="2">The sequence shown here is derived from an EMBL/GenBank/DDBJ whole genome shotgun (WGS) entry which is preliminary data.</text>
</comment>
<dbReference type="EMBL" id="LAZR01037864">
    <property type="protein sequence ID" value="KKL21073.1"/>
    <property type="molecule type" value="Genomic_DNA"/>
</dbReference>